<sequence length="587" mass="65302">MAIERRIAPTSLRLVLVALAGLLIALLGWWPMIAQYPHTPELDGQYSFYQFEIGKAIISRYHEFPLWNPYDCRGIPHWDFPESMGASPLLLLGFWLPPLIQYYLWNILHCAAGFVGMWLLVRDDLKLSRIASFAAATGWALGAAHTAQYSTGHVMMAGFWNFPLLLFLWRRAENSIGSAIGVGILLSWMIYDGGTYPVPFCVLLLVLEAATRLTSLARLKSIVVAGVVTGATGILLAAPRLLPISKQFSGHVRPNPYPDVDSITNMANVRSMFLMRQTQWSLHLPGQQYVWNEYISYLGIAGLLIALVGMCIAAVRRRWLVVLTLMVFVLMLGHFASWAPWHVLQTRVFPFTSMRVSSRFRFFMTAFAAMFVAIAIDELPPIVGRFAGPSRGKIARVAVVGLAFLSAGDVMAFGYEMLTARFGWAPPVTVEASPRFYYGGPGLTPVFTDQPRQNRAWTGCRAVSWAFYENAPVWTGDVPQVRASDANATVGNVRRTPNRFTFETDVNAPTARIRVNSAYGDGWRTDVGTVVNDGDLLAVDVPQGHHVVHLRYWPNYLTLGLWMAFVGVVGIAAYAFRGKLFRAKSKA</sequence>
<dbReference type="AlphaFoldDB" id="A0A0K1PS39"/>
<keyword evidence="1" id="KW-0812">Transmembrane</keyword>
<dbReference type="RefSeq" id="WP_146647639.1">
    <property type="nucleotide sequence ID" value="NZ_CP012333.1"/>
</dbReference>
<dbReference type="EMBL" id="CP012333">
    <property type="protein sequence ID" value="AKU96332.1"/>
    <property type="molecule type" value="Genomic_DNA"/>
</dbReference>
<gene>
    <name evidence="2" type="ORF">AKJ09_02996</name>
</gene>
<feature type="transmembrane region" description="Helical" evidence="1">
    <location>
        <begin position="556"/>
        <end position="576"/>
    </location>
</feature>
<dbReference type="STRING" id="1391654.AKJ09_02996"/>
<accession>A0A0K1PS39</accession>
<keyword evidence="3" id="KW-1185">Reference proteome</keyword>
<name>A0A0K1PS39_9BACT</name>
<feature type="transmembrane region" description="Helical" evidence="1">
    <location>
        <begin position="319"/>
        <end position="339"/>
    </location>
</feature>
<evidence type="ECO:0000256" key="1">
    <source>
        <dbReference type="SAM" id="Phobius"/>
    </source>
</evidence>
<dbReference type="Proteomes" id="UP000064967">
    <property type="component" value="Chromosome"/>
</dbReference>
<protein>
    <recommendedName>
        <fullName evidence="4">YfhO family protein</fullName>
    </recommendedName>
</protein>
<organism evidence="2 3">
    <name type="scientific">Labilithrix luteola</name>
    <dbReference type="NCBI Taxonomy" id="1391654"/>
    <lineage>
        <taxon>Bacteria</taxon>
        <taxon>Pseudomonadati</taxon>
        <taxon>Myxococcota</taxon>
        <taxon>Polyangia</taxon>
        <taxon>Polyangiales</taxon>
        <taxon>Labilitrichaceae</taxon>
        <taxon>Labilithrix</taxon>
    </lineage>
</organism>
<evidence type="ECO:0008006" key="4">
    <source>
        <dbReference type="Google" id="ProtNLM"/>
    </source>
</evidence>
<dbReference type="KEGG" id="llu:AKJ09_02996"/>
<feature type="transmembrane region" description="Helical" evidence="1">
    <location>
        <begin position="294"/>
        <end position="312"/>
    </location>
</feature>
<evidence type="ECO:0000313" key="3">
    <source>
        <dbReference type="Proteomes" id="UP000064967"/>
    </source>
</evidence>
<evidence type="ECO:0000313" key="2">
    <source>
        <dbReference type="EMBL" id="AKU96332.1"/>
    </source>
</evidence>
<feature type="transmembrane region" description="Helical" evidence="1">
    <location>
        <begin position="359"/>
        <end position="376"/>
    </location>
</feature>
<feature type="transmembrane region" description="Helical" evidence="1">
    <location>
        <begin position="397"/>
        <end position="415"/>
    </location>
</feature>
<keyword evidence="1" id="KW-0472">Membrane</keyword>
<dbReference type="OrthoDB" id="246204at2"/>
<proteinExistence type="predicted"/>
<feature type="transmembrane region" description="Helical" evidence="1">
    <location>
        <begin position="150"/>
        <end position="168"/>
    </location>
</feature>
<feature type="transmembrane region" description="Helical" evidence="1">
    <location>
        <begin position="100"/>
        <end position="120"/>
    </location>
</feature>
<feature type="transmembrane region" description="Helical" evidence="1">
    <location>
        <begin position="12"/>
        <end position="32"/>
    </location>
</feature>
<keyword evidence="1" id="KW-1133">Transmembrane helix</keyword>
<reference evidence="2 3" key="1">
    <citation type="submission" date="2015-08" db="EMBL/GenBank/DDBJ databases">
        <authorList>
            <person name="Babu N.S."/>
            <person name="Beckwith C.J."/>
            <person name="Beseler K.G."/>
            <person name="Brison A."/>
            <person name="Carone J.V."/>
            <person name="Caskin T.P."/>
            <person name="Diamond M."/>
            <person name="Durham M.E."/>
            <person name="Foxe J.M."/>
            <person name="Go M."/>
            <person name="Henderson B.A."/>
            <person name="Jones I.B."/>
            <person name="McGettigan J.A."/>
            <person name="Micheletti S.J."/>
            <person name="Nasrallah M.E."/>
            <person name="Ortiz D."/>
            <person name="Piller C.R."/>
            <person name="Privatt S.R."/>
            <person name="Schneider S.L."/>
            <person name="Sharp S."/>
            <person name="Smith T.C."/>
            <person name="Stanton J.D."/>
            <person name="Ullery H.E."/>
            <person name="Wilson R.J."/>
            <person name="Serrano M.G."/>
            <person name="Buck G."/>
            <person name="Lee V."/>
            <person name="Wang Y."/>
            <person name="Carvalho R."/>
            <person name="Voegtly L."/>
            <person name="Shi R."/>
            <person name="Duckworth R."/>
            <person name="Johnson A."/>
            <person name="Loviza R."/>
            <person name="Walstead R."/>
            <person name="Shah Z."/>
            <person name="Kiflezghi M."/>
            <person name="Wade K."/>
            <person name="Ball S.L."/>
            <person name="Bradley K.W."/>
            <person name="Asai D.J."/>
            <person name="Bowman C.A."/>
            <person name="Russell D.A."/>
            <person name="Pope W.H."/>
            <person name="Jacobs-Sera D."/>
            <person name="Hendrix R.W."/>
            <person name="Hatfull G.F."/>
        </authorList>
    </citation>
    <scope>NUCLEOTIDE SEQUENCE [LARGE SCALE GENOMIC DNA]</scope>
    <source>
        <strain evidence="2 3">DSM 27648</strain>
    </source>
</reference>
<feature type="transmembrane region" description="Helical" evidence="1">
    <location>
        <begin position="222"/>
        <end position="242"/>
    </location>
</feature>